<dbReference type="InterPro" id="IPR008969">
    <property type="entry name" value="CarboxyPept-like_regulatory"/>
</dbReference>
<sequence>MKKTILTVLPILFILLRAYSQSHEVAGLIYDRDSKQRLTRVKITNLKTNQSFYNNVKGEFTTNASTGDSLSFSLPGYITEKVAVQSQRSLFVYLRRNSIQLREVVVTENAITPVIKHDQNKRDYKDIYRRGSSKDILTVGGANGLGGAGLGIDALYNLISKQGKDARYLQGIIERDYRNSMIDYRYNKTLVNLTTGLSGEKLNDFMQQYRPSYQFILQATDYQLIDYIKNNYQRYLLNPSAFKLQPLVVDPR</sequence>
<evidence type="ECO:0000313" key="1">
    <source>
        <dbReference type="EMBL" id="MXV49853.1"/>
    </source>
</evidence>
<dbReference type="Proteomes" id="UP000466586">
    <property type="component" value="Unassembled WGS sequence"/>
</dbReference>
<evidence type="ECO:0008006" key="3">
    <source>
        <dbReference type="Google" id="ProtNLM"/>
    </source>
</evidence>
<dbReference type="AlphaFoldDB" id="A0A7K1Y5I3"/>
<dbReference type="EMBL" id="WVHT01000001">
    <property type="protein sequence ID" value="MXV49853.1"/>
    <property type="molecule type" value="Genomic_DNA"/>
</dbReference>
<gene>
    <name evidence="1" type="ORF">GS399_02640</name>
</gene>
<accession>A0A7K1Y5I3</accession>
<name>A0A7K1Y5I3_9SPHI</name>
<evidence type="ECO:0000313" key="2">
    <source>
        <dbReference type="Proteomes" id="UP000466586"/>
    </source>
</evidence>
<reference evidence="1 2" key="1">
    <citation type="submission" date="2019-11" db="EMBL/GenBank/DDBJ databases">
        <title>Pedobacter sp. HMF7647 Genome sequencing and assembly.</title>
        <authorList>
            <person name="Kang H."/>
            <person name="Kim H."/>
            <person name="Joh K."/>
        </authorList>
    </citation>
    <scope>NUCLEOTIDE SEQUENCE [LARGE SCALE GENOMIC DNA]</scope>
    <source>
        <strain evidence="1 2">HMF7647</strain>
    </source>
</reference>
<keyword evidence="2" id="KW-1185">Reference proteome</keyword>
<dbReference type="RefSeq" id="WP_160843017.1">
    <property type="nucleotide sequence ID" value="NZ_WVHT01000001.1"/>
</dbReference>
<protein>
    <recommendedName>
        <fullName evidence="3">Carboxypeptidase-like regulatory domain-containing protein</fullName>
    </recommendedName>
</protein>
<organism evidence="1 2">
    <name type="scientific">Hufsiella arboris</name>
    <dbReference type="NCBI Taxonomy" id="2695275"/>
    <lineage>
        <taxon>Bacteria</taxon>
        <taxon>Pseudomonadati</taxon>
        <taxon>Bacteroidota</taxon>
        <taxon>Sphingobacteriia</taxon>
        <taxon>Sphingobacteriales</taxon>
        <taxon>Sphingobacteriaceae</taxon>
        <taxon>Hufsiella</taxon>
    </lineage>
</organism>
<dbReference type="SUPFAM" id="SSF49464">
    <property type="entry name" value="Carboxypeptidase regulatory domain-like"/>
    <property type="match status" value="1"/>
</dbReference>
<comment type="caution">
    <text evidence="1">The sequence shown here is derived from an EMBL/GenBank/DDBJ whole genome shotgun (WGS) entry which is preliminary data.</text>
</comment>
<proteinExistence type="predicted"/>